<feature type="non-terminal residue" evidence="1">
    <location>
        <position position="269"/>
    </location>
</feature>
<dbReference type="Proteomes" id="UP001145114">
    <property type="component" value="Unassembled WGS sequence"/>
</dbReference>
<evidence type="ECO:0000313" key="1">
    <source>
        <dbReference type="EMBL" id="KAJ1677407.1"/>
    </source>
</evidence>
<keyword evidence="2" id="KW-1185">Reference proteome</keyword>
<reference evidence="1" key="1">
    <citation type="submission" date="2022-06" db="EMBL/GenBank/DDBJ databases">
        <title>Phylogenomic reconstructions and comparative analyses of Kickxellomycotina fungi.</title>
        <authorList>
            <person name="Reynolds N.K."/>
            <person name="Stajich J.E."/>
            <person name="Barry K."/>
            <person name="Grigoriev I.V."/>
            <person name="Crous P."/>
            <person name="Smith M.E."/>
        </authorList>
    </citation>
    <scope>NUCLEOTIDE SEQUENCE</scope>
    <source>
        <strain evidence="1">RSA 2271</strain>
    </source>
</reference>
<accession>A0ACC1HLU0</accession>
<protein>
    <submittedName>
        <fullName evidence="1">Uncharacterized protein</fullName>
    </submittedName>
</protein>
<dbReference type="EMBL" id="JAMZIH010002500">
    <property type="protein sequence ID" value="KAJ1677407.1"/>
    <property type="molecule type" value="Genomic_DNA"/>
</dbReference>
<evidence type="ECO:0000313" key="2">
    <source>
        <dbReference type="Proteomes" id="UP001145114"/>
    </source>
</evidence>
<organism evidence="1 2">
    <name type="scientific">Spiromyces aspiralis</name>
    <dbReference type="NCBI Taxonomy" id="68401"/>
    <lineage>
        <taxon>Eukaryota</taxon>
        <taxon>Fungi</taxon>
        <taxon>Fungi incertae sedis</taxon>
        <taxon>Zoopagomycota</taxon>
        <taxon>Kickxellomycotina</taxon>
        <taxon>Kickxellomycetes</taxon>
        <taxon>Kickxellales</taxon>
        <taxon>Kickxellaceae</taxon>
        <taxon>Spiromyces</taxon>
    </lineage>
</organism>
<comment type="caution">
    <text evidence="1">The sequence shown here is derived from an EMBL/GenBank/DDBJ whole genome shotgun (WGS) entry which is preliminary data.</text>
</comment>
<proteinExistence type="predicted"/>
<name>A0ACC1HLU0_9FUNG</name>
<sequence>MPQMSLPDTSLASGSGRKRMCFAPSSTDSNRVPARVIGDIIDVGTNDWSAFVRENKLLVDKTDLLLGIMKPCSSNIIFRPPRFGKTMFFSMTHDFFNVARTDEELTERMRIFKEMNIHKVDPTFVDEHCGRYPVIYINLKVDSMAQAISAVIDEWHYEIYDTSKMEINEDRDTFNRMKRDMGSDTYCSVSIPRVLVDYLSEYYNAPCIVLVDEFDASVANIPTWTREMVKRYMLELLSPLAKNNNNVRKFIMVGIDPVNLGSSGGKINN</sequence>
<gene>
    <name evidence="1" type="ORF">EV182_006241</name>
</gene>